<dbReference type="Pfam" id="PF12833">
    <property type="entry name" value="HTH_18"/>
    <property type="match status" value="1"/>
</dbReference>
<protein>
    <submittedName>
        <fullName evidence="5">AraC family transcriptional regulator</fullName>
    </submittedName>
</protein>
<dbReference type="PANTHER" id="PTHR46796">
    <property type="entry name" value="HTH-TYPE TRANSCRIPTIONAL ACTIVATOR RHAS-RELATED"/>
    <property type="match status" value="1"/>
</dbReference>
<dbReference type="Pfam" id="PF12852">
    <property type="entry name" value="Cupin_6"/>
    <property type="match status" value="1"/>
</dbReference>
<keyword evidence="6" id="KW-1185">Reference proteome</keyword>
<evidence type="ECO:0000256" key="2">
    <source>
        <dbReference type="ARBA" id="ARBA00023125"/>
    </source>
</evidence>
<dbReference type="SMART" id="SM00342">
    <property type="entry name" value="HTH_ARAC"/>
    <property type="match status" value="1"/>
</dbReference>
<dbReference type="InterPro" id="IPR018062">
    <property type="entry name" value="HTH_AraC-typ_CS"/>
</dbReference>
<dbReference type="PANTHER" id="PTHR46796:SF7">
    <property type="entry name" value="ARAC FAMILY TRANSCRIPTIONAL REGULATOR"/>
    <property type="match status" value="1"/>
</dbReference>
<evidence type="ECO:0000313" key="5">
    <source>
        <dbReference type="EMBL" id="MCO8275519.1"/>
    </source>
</evidence>
<sequence>MSETDPLSAALTTHGGRCGITGGFTAGDGPWAVRFRGGKRLPVIVRGPGWLIADGAAPERLEAEGLTLPSGRVPFVLASDPAVEPRCADRLLGDRPGLLVPLGGEQVVGLIRQPGNGPDERILDALPSVVRVRDAPAVRHPLDRIVHELSRRGPGFAHVTEQYAQVLMVDVLRSVLGSPGLADAGWLRLYADAELRPALILIHDRPAHPWRLADLARSVSMSRSKFIRRFQSLSGEPPLAYLHQWRMRLARTALRDTDAPIAAVAVETGFSSPSSFSHAFTRFTGLSPSRYRASHR</sequence>
<dbReference type="PROSITE" id="PS00041">
    <property type="entry name" value="HTH_ARAC_FAMILY_1"/>
    <property type="match status" value="1"/>
</dbReference>
<dbReference type="Proteomes" id="UP001523369">
    <property type="component" value="Unassembled WGS sequence"/>
</dbReference>
<feature type="domain" description="HTH araC/xylS-type" evidence="4">
    <location>
        <begin position="196"/>
        <end position="294"/>
    </location>
</feature>
<dbReference type="EMBL" id="JAMYJR010000038">
    <property type="protein sequence ID" value="MCO8275519.1"/>
    <property type="molecule type" value="Genomic_DNA"/>
</dbReference>
<dbReference type="SUPFAM" id="SSF46689">
    <property type="entry name" value="Homeodomain-like"/>
    <property type="match status" value="2"/>
</dbReference>
<evidence type="ECO:0000259" key="4">
    <source>
        <dbReference type="PROSITE" id="PS01124"/>
    </source>
</evidence>
<proteinExistence type="predicted"/>
<dbReference type="RefSeq" id="WP_253241583.1">
    <property type="nucleotide sequence ID" value="NZ_JAMYJR010000038.1"/>
</dbReference>
<name>A0ABT1DXC9_9ACTN</name>
<dbReference type="InterPro" id="IPR020449">
    <property type="entry name" value="Tscrpt_reg_AraC-type_HTH"/>
</dbReference>
<dbReference type="InterPro" id="IPR032783">
    <property type="entry name" value="AraC_lig"/>
</dbReference>
<evidence type="ECO:0000256" key="3">
    <source>
        <dbReference type="ARBA" id="ARBA00023163"/>
    </source>
</evidence>
<keyword evidence="2" id="KW-0238">DNA-binding</keyword>
<reference evidence="5 6" key="1">
    <citation type="submission" date="2022-06" db="EMBL/GenBank/DDBJ databases">
        <title>New Species of the Genus Actinoplanes, ActinopZanes ferrugineus.</title>
        <authorList>
            <person name="Ding P."/>
        </authorList>
    </citation>
    <scope>NUCLEOTIDE SEQUENCE [LARGE SCALE GENOMIC DNA]</scope>
    <source>
        <strain evidence="5 6">TRM88003</strain>
    </source>
</reference>
<dbReference type="Gene3D" id="1.10.10.60">
    <property type="entry name" value="Homeodomain-like"/>
    <property type="match status" value="2"/>
</dbReference>
<gene>
    <name evidence="5" type="ORF">M1L60_33540</name>
</gene>
<dbReference type="InterPro" id="IPR009057">
    <property type="entry name" value="Homeodomain-like_sf"/>
</dbReference>
<evidence type="ECO:0000313" key="6">
    <source>
        <dbReference type="Proteomes" id="UP001523369"/>
    </source>
</evidence>
<evidence type="ECO:0000256" key="1">
    <source>
        <dbReference type="ARBA" id="ARBA00023015"/>
    </source>
</evidence>
<dbReference type="PRINTS" id="PR00032">
    <property type="entry name" value="HTHARAC"/>
</dbReference>
<comment type="caution">
    <text evidence="5">The sequence shown here is derived from an EMBL/GenBank/DDBJ whole genome shotgun (WGS) entry which is preliminary data.</text>
</comment>
<organism evidence="5 6">
    <name type="scientific">Paractinoplanes aksuensis</name>
    <dbReference type="NCBI Taxonomy" id="2939490"/>
    <lineage>
        <taxon>Bacteria</taxon>
        <taxon>Bacillati</taxon>
        <taxon>Actinomycetota</taxon>
        <taxon>Actinomycetes</taxon>
        <taxon>Micromonosporales</taxon>
        <taxon>Micromonosporaceae</taxon>
        <taxon>Paractinoplanes</taxon>
    </lineage>
</organism>
<keyword evidence="3" id="KW-0804">Transcription</keyword>
<dbReference type="InterPro" id="IPR018060">
    <property type="entry name" value="HTH_AraC"/>
</dbReference>
<keyword evidence="1" id="KW-0805">Transcription regulation</keyword>
<dbReference type="InterPro" id="IPR050204">
    <property type="entry name" value="AraC_XylS_family_regulators"/>
</dbReference>
<accession>A0ABT1DXC9</accession>
<dbReference type="PROSITE" id="PS01124">
    <property type="entry name" value="HTH_ARAC_FAMILY_2"/>
    <property type="match status" value="1"/>
</dbReference>